<protein>
    <submittedName>
        <fullName evidence="3">Uncharacterized protein</fullName>
    </submittedName>
</protein>
<evidence type="ECO:0000256" key="1">
    <source>
        <dbReference type="SAM" id="MobiDB-lite"/>
    </source>
</evidence>
<feature type="compositionally biased region" description="Low complexity" evidence="1">
    <location>
        <begin position="28"/>
        <end position="43"/>
    </location>
</feature>
<sequence>MSRSLKMTRILLVAAFAAGLSACSADDSSSASSAVPTISASSAGPETASASVSAEPTDPAASPEPTAGAQDKGDGGGDSGPAAYLLGELSASPAQPGQITVQIGDGDTQQVRLSPTATVLDTRGTICKTGKAPHKCTVAQLEKALNARKFPYAKVTLKGEIAVRVEAIDKG</sequence>
<dbReference type="AlphaFoldDB" id="A0A7W7RZG6"/>
<dbReference type="RefSeq" id="WP_184757063.1">
    <property type="nucleotide sequence ID" value="NZ_BAABEK010000004.1"/>
</dbReference>
<evidence type="ECO:0000256" key="2">
    <source>
        <dbReference type="SAM" id="SignalP"/>
    </source>
</evidence>
<reference evidence="3 4" key="1">
    <citation type="submission" date="2020-08" db="EMBL/GenBank/DDBJ databases">
        <title>Sequencing the genomes of 1000 actinobacteria strains.</title>
        <authorList>
            <person name="Klenk H.-P."/>
        </authorList>
    </citation>
    <scope>NUCLEOTIDE SEQUENCE [LARGE SCALE GENOMIC DNA]</scope>
    <source>
        <strain evidence="3 4">DSM 43023</strain>
    </source>
</reference>
<comment type="caution">
    <text evidence="3">The sequence shown here is derived from an EMBL/GenBank/DDBJ whole genome shotgun (WGS) entry which is preliminary data.</text>
</comment>
<gene>
    <name evidence="3" type="ORF">FHR32_005314</name>
</gene>
<evidence type="ECO:0000313" key="3">
    <source>
        <dbReference type="EMBL" id="MBB4940937.1"/>
    </source>
</evidence>
<proteinExistence type="predicted"/>
<keyword evidence="2" id="KW-0732">Signal</keyword>
<feature type="signal peptide" evidence="2">
    <location>
        <begin position="1"/>
        <end position="25"/>
    </location>
</feature>
<evidence type="ECO:0000313" key="4">
    <source>
        <dbReference type="Proteomes" id="UP000534286"/>
    </source>
</evidence>
<accession>A0A7W7RZG6</accession>
<dbReference type="EMBL" id="JACHJU010000002">
    <property type="protein sequence ID" value="MBB4940937.1"/>
    <property type="molecule type" value="Genomic_DNA"/>
</dbReference>
<keyword evidence="4" id="KW-1185">Reference proteome</keyword>
<dbReference type="Proteomes" id="UP000534286">
    <property type="component" value="Unassembled WGS sequence"/>
</dbReference>
<feature type="region of interest" description="Disordered" evidence="1">
    <location>
        <begin position="28"/>
        <end position="84"/>
    </location>
</feature>
<organism evidence="3 4">
    <name type="scientific">Streptosporangium album</name>
    <dbReference type="NCBI Taxonomy" id="47479"/>
    <lineage>
        <taxon>Bacteria</taxon>
        <taxon>Bacillati</taxon>
        <taxon>Actinomycetota</taxon>
        <taxon>Actinomycetes</taxon>
        <taxon>Streptosporangiales</taxon>
        <taxon>Streptosporangiaceae</taxon>
        <taxon>Streptosporangium</taxon>
    </lineage>
</organism>
<dbReference type="PROSITE" id="PS51257">
    <property type="entry name" value="PROKAR_LIPOPROTEIN"/>
    <property type="match status" value="1"/>
</dbReference>
<feature type="chain" id="PRO_5039607201" evidence="2">
    <location>
        <begin position="26"/>
        <end position="171"/>
    </location>
</feature>
<name>A0A7W7RZG6_9ACTN</name>